<keyword evidence="7" id="KW-1185">Reference proteome</keyword>
<protein>
    <submittedName>
        <fullName evidence="6">Extracellular ligand-binding receptor</fullName>
    </submittedName>
</protein>
<dbReference type="Proteomes" id="UP000000442">
    <property type="component" value="Chromosome"/>
</dbReference>
<keyword evidence="2" id="KW-0813">Transport</keyword>
<comment type="similarity">
    <text evidence="1">Belongs to the leucine-binding protein family.</text>
</comment>
<dbReference type="InterPro" id="IPR051010">
    <property type="entry name" value="BCAA_transport"/>
</dbReference>
<dbReference type="GO" id="GO:0006865">
    <property type="term" value="P:amino acid transport"/>
    <property type="evidence" value="ECO:0007669"/>
    <property type="project" value="UniProtKB-KW"/>
</dbReference>
<dbReference type="Pfam" id="PF13458">
    <property type="entry name" value="Peripla_BP_6"/>
    <property type="match status" value="1"/>
</dbReference>
<evidence type="ECO:0000313" key="6">
    <source>
        <dbReference type="EMBL" id="ACN17732.1"/>
    </source>
</evidence>
<gene>
    <name evidence="6" type="ordered locus">HRM2_46760</name>
</gene>
<feature type="domain" description="Leucine-binding protein" evidence="5">
    <location>
        <begin position="32"/>
        <end position="374"/>
    </location>
</feature>
<dbReference type="Gene3D" id="3.40.50.2300">
    <property type="match status" value="2"/>
</dbReference>
<dbReference type="KEGG" id="dat:HRM2_46760"/>
<dbReference type="EMBL" id="CP001087">
    <property type="protein sequence ID" value="ACN17732.1"/>
    <property type="molecule type" value="Genomic_DNA"/>
</dbReference>
<keyword evidence="4" id="KW-0029">Amino-acid transport</keyword>
<dbReference type="InterPro" id="IPR028082">
    <property type="entry name" value="Peripla_BP_I"/>
</dbReference>
<evidence type="ECO:0000256" key="3">
    <source>
        <dbReference type="ARBA" id="ARBA00022729"/>
    </source>
</evidence>
<dbReference type="PRINTS" id="PR00337">
    <property type="entry name" value="LEUILEVALBP"/>
</dbReference>
<dbReference type="PANTHER" id="PTHR30483:SF38">
    <property type="entry name" value="BLR7848 PROTEIN"/>
    <property type="match status" value="1"/>
</dbReference>
<dbReference type="SUPFAM" id="SSF53822">
    <property type="entry name" value="Periplasmic binding protein-like I"/>
    <property type="match status" value="1"/>
</dbReference>
<organism evidence="6 7">
    <name type="scientific">Desulforapulum autotrophicum (strain ATCC 43914 / DSM 3382 / VKM B-1955 / HRM2)</name>
    <name type="common">Desulfobacterium autotrophicum</name>
    <dbReference type="NCBI Taxonomy" id="177437"/>
    <lineage>
        <taxon>Bacteria</taxon>
        <taxon>Pseudomonadati</taxon>
        <taxon>Thermodesulfobacteriota</taxon>
        <taxon>Desulfobacteria</taxon>
        <taxon>Desulfobacterales</taxon>
        <taxon>Desulfobacteraceae</taxon>
        <taxon>Desulforapulum</taxon>
    </lineage>
</organism>
<dbReference type="HOGENOM" id="CLU_027128_0_1_7"/>
<dbReference type="AlphaFoldDB" id="C0QH73"/>
<evidence type="ECO:0000256" key="1">
    <source>
        <dbReference type="ARBA" id="ARBA00010062"/>
    </source>
</evidence>
<evidence type="ECO:0000259" key="5">
    <source>
        <dbReference type="Pfam" id="PF13458"/>
    </source>
</evidence>
<dbReference type="InterPro" id="IPR028081">
    <property type="entry name" value="Leu-bd"/>
</dbReference>
<name>C0QH73_DESAH</name>
<dbReference type="PANTHER" id="PTHR30483">
    <property type="entry name" value="LEUCINE-SPECIFIC-BINDING PROTEIN"/>
    <property type="match status" value="1"/>
</dbReference>
<evidence type="ECO:0000256" key="2">
    <source>
        <dbReference type="ARBA" id="ARBA00022448"/>
    </source>
</evidence>
<evidence type="ECO:0000256" key="4">
    <source>
        <dbReference type="ARBA" id="ARBA00022970"/>
    </source>
</evidence>
<keyword evidence="3" id="KW-0732">Signal</keyword>
<evidence type="ECO:0000313" key="7">
    <source>
        <dbReference type="Proteomes" id="UP000000442"/>
    </source>
</evidence>
<dbReference type="InterPro" id="IPR000709">
    <property type="entry name" value="Leu_Ile_Val-bd"/>
</dbReference>
<sequence length="385" mass="40926">MSINCMKRIVQLVIVLTLAVGPLSILHAASVYKIGGIFSSTGRASFLGDPEKKTMEMMVDKINAAGGIDGHMLEAVIYDSEGDPAKAVSAVNKLIHRDGVIAIVGPSTTPTTLAIVNFVERAKIPLISCAAGIKITSPVKPWVFKTAQSDRLAVSALYEHMQAKSIKKVGIITVSNSFGESGQEQLVSLAGDYGITIVAKESFGAKDTDTTPQLTKLKGASPDAIICWGTNPGPAVVAKNLKQLKINIPLFQSHGVASAKFISLAGEAAENIVLPSGKILVMDQLPADDPQKQILKDYETMYVSKYGGAVSGFGGYAHDAMTLVAEALKASDGDRQKVRNALENIKDHVGVTGRFSFSPEDHNGLTSSAFVMVEIKNQTWNLLTD</sequence>
<dbReference type="eggNOG" id="COG0683">
    <property type="taxonomic scope" value="Bacteria"/>
</dbReference>
<dbReference type="CDD" id="cd06333">
    <property type="entry name" value="PBP1_ABC_RPA1789-like"/>
    <property type="match status" value="1"/>
</dbReference>
<proteinExistence type="inferred from homology"/>
<dbReference type="RefSeq" id="WP_015906442.1">
    <property type="nucleotide sequence ID" value="NC_012108.1"/>
</dbReference>
<dbReference type="STRING" id="177437.HRM2_46760"/>
<keyword evidence="6" id="KW-0675">Receptor</keyword>
<reference evidence="6 7" key="1">
    <citation type="journal article" date="2009" name="Environ. Microbiol.">
        <title>Genome sequence of Desulfobacterium autotrophicum HRM2, a marine sulfate reducer oxidizing organic carbon completely to carbon dioxide.</title>
        <authorList>
            <person name="Strittmatter A.W."/>
            <person name="Liesegang H."/>
            <person name="Rabus R."/>
            <person name="Decker I."/>
            <person name="Amann J."/>
            <person name="Andres S."/>
            <person name="Henne A."/>
            <person name="Fricke W.F."/>
            <person name="Martinez-Arias R."/>
            <person name="Bartels D."/>
            <person name="Goesmann A."/>
            <person name="Krause L."/>
            <person name="Puehler A."/>
            <person name="Klenk H.P."/>
            <person name="Richter M."/>
            <person name="Schuler M."/>
            <person name="Gloeckner F.O."/>
            <person name="Meyerdierks A."/>
            <person name="Gottschalk G."/>
            <person name="Amann R."/>
        </authorList>
    </citation>
    <scope>NUCLEOTIDE SEQUENCE [LARGE SCALE GENOMIC DNA]</scope>
    <source>
        <strain evidence="7">ATCC 43914 / DSM 3382 / HRM2</strain>
    </source>
</reference>
<accession>C0QH73</accession>